<accession>X1VXS8</accession>
<sequence length="54" mass="6450">YTPNLKRFWVFGLNARGKGYGPPEDIISEYKYVDFLYYIRGRTMPESVGEKLWQ</sequence>
<evidence type="ECO:0000313" key="1">
    <source>
        <dbReference type="EMBL" id="GAJ16680.1"/>
    </source>
</evidence>
<feature type="non-terminal residue" evidence="1">
    <location>
        <position position="1"/>
    </location>
</feature>
<protein>
    <submittedName>
        <fullName evidence="1">Uncharacterized protein</fullName>
    </submittedName>
</protein>
<comment type="caution">
    <text evidence="1">The sequence shown here is derived from an EMBL/GenBank/DDBJ whole genome shotgun (WGS) entry which is preliminary data.</text>
</comment>
<name>X1VXS8_9ZZZZ</name>
<dbReference type="EMBL" id="BARW01040180">
    <property type="protein sequence ID" value="GAJ16680.1"/>
    <property type="molecule type" value="Genomic_DNA"/>
</dbReference>
<dbReference type="AlphaFoldDB" id="X1VXS8"/>
<proteinExistence type="predicted"/>
<gene>
    <name evidence="1" type="ORF">S12H4_60858</name>
</gene>
<organism evidence="1">
    <name type="scientific">marine sediment metagenome</name>
    <dbReference type="NCBI Taxonomy" id="412755"/>
    <lineage>
        <taxon>unclassified sequences</taxon>
        <taxon>metagenomes</taxon>
        <taxon>ecological metagenomes</taxon>
    </lineage>
</organism>
<reference evidence="1" key="1">
    <citation type="journal article" date="2014" name="Front. Microbiol.">
        <title>High frequency of phylogenetically diverse reductive dehalogenase-homologous genes in deep subseafloor sedimentary metagenomes.</title>
        <authorList>
            <person name="Kawai M."/>
            <person name="Futagami T."/>
            <person name="Toyoda A."/>
            <person name="Takaki Y."/>
            <person name="Nishi S."/>
            <person name="Hori S."/>
            <person name="Arai W."/>
            <person name="Tsubouchi T."/>
            <person name="Morono Y."/>
            <person name="Uchiyama I."/>
            <person name="Ito T."/>
            <person name="Fujiyama A."/>
            <person name="Inagaki F."/>
            <person name="Takami H."/>
        </authorList>
    </citation>
    <scope>NUCLEOTIDE SEQUENCE</scope>
    <source>
        <strain evidence="1">Expedition CK06-06</strain>
    </source>
</reference>